<dbReference type="Gene3D" id="1.10.287.40">
    <property type="entry name" value="Serine-tRNA synthetase, tRNA binding domain"/>
    <property type="match status" value="1"/>
</dbReference>
<comment type="function">
    <text evidence="12">Catalyzes the attachment of serine to tRNA(Ser). Is also able to aminoacylate tRNA(Sec) with serine, to form the misacylated tRNA L-seryl-tRNA(Sec), which will be further converted into selenocysteinyl-tRNA(Sec).</text>
</comment>
<evidence type="ECO:0000256" key="14">
    <source>
        <dbReference type="PIRSR" id="PIRSR001529-2"/>
    </source>
</evidence>
<dbReference type="OrthoDB" id="9804647at2"/>
<dbReference type="SUPFAM" id="SSF55681">
    <property type="entry name" value="Class II aaRS and biotin synthetases"/>
    <property type="match status" value="1"/>
</dbReference>
<dbReference type="HAMAP" id="MF_00176">
    <property type="entry name" value="Ser_tRNA_synth_type1"/>
    <property type="match status" value="1"/>
</dbReference>
<dbReference type="GO" id="GO:0016260">
    <property type="term" value="P:selenocysteine biosynthetic process"/>
    <property type="evidence" value="ECO:0007669"/>
    <property type="project" value="UniProtKB-UniRule"/>
</dbReference>
<dbReference type="RefSeq" id="WP_089072589.1">
    <property type="nucleotide sequence ID" value="NZ_CBCSAM010000001.1"/>
</dbReference>
<feature type="binding site" evidence="13">
    <location>
        <position position="235"/>
    </location>
    <ligand>
        <name>L-serine</name>
        <dbReference type="ChEBI" id="CHEBI:33384"/>
    </ligand>
</feature>
<dbReference type="InterPro" id="IPR042103">
    <property type="entry name" value="SerRS_1_N_sf"/>
</dbReference>
<protein>
    <recommendedName>
        <fullName evidence="12">Serine--tRNA ligase</fullName>
        <ecNumber evidence="12">6.1.1.11</ecNumber>
    </recommendedName>
    <alternativeName>
        <fullName evidence="12">Seryl-tRNA synthetase</fullName>
        <shortName evidence="12">SerRS</shortName>
    </alternativeName>
    <alternativeName>
        <fullName evidence="12">Seryl-tRNA(Ser/Sec) synthetase</fullName>
    </alternativeName>
</protein>
<sequence>MLDSKLLRTNLDMVASKLLRRGFSFDKEYYQQLELKRKSIQQETEDLQAFRNLKSKEIGKAKASGNEAEVKKILEEVSNLGNELNDKKNSLDSIQNELKKIELSLPNIPSDDVPDGTDESQNEEILRWGQPTIFNFDIKDHVELGEKNDFLNFPLAVKLSGSRFNVMKSQFAKLHRALTQFMLNTHVEEHGYTEYYVPYLVNQDTMFGSGQFPKFMEDVFPIKREDQHDLFLIPTAEVSLVNLVRDELLNDSSLPLKLTTHSPCFRSEAGSYGRDTRGLIRQHQFDKVEMVQVVHPEESEQALEEMTGHAEKILQLLELPYRKMLLCAGDMGASAIKTYDLEVWVPSQNTYREISSCSNCADFQARRMKTRFKSKASNKTELVHTLNGSGLAVGRTLVAIIENYQMEDGRIKVPNALKPYLNGVEFIN</sequence>
<dbReference type="Pfam" id="PF00587">
    <property type="entry name" value="tRNA-synt_2b"/>
    <property type="match status" value="1"/>
</dbReference>
<evidence type="ECO:0000259" key="16">
    <source>
        <dbReference type="PROSITE" id="PS50862"/>
    </source>
</evidence>
<name>A0A220VBG9_9GAMM</name>
<dbReference type="InterPro" id="IPR033729">
    <property type="entry name" value="SerRS_core"/>
</dbReference>
<dbReference type="InterPro" id="IPR002314">
    <property type="entry name" value="aa-tRNA-synt_IIb"/>
</dbReference>
<evidence type="ECO:0000256" key="15">
    <source>
        <dbReference type="SAM" id="Coils"/>
    </source>
</evidence>
<proteinExistence type="inferred from homology"/>
<evidence type="ECO:0000256" key="1">
    <source>
        <dbReference type="ARBA" id="ARBA00004496"/>
    </source>
</evidence>
<dbReference type="CDD" id="cd00770">
    <property type="entry name" value="SerRS_core"/>
    <property type="match status" value="1"/>
</dbReference>
<comment type="catalytic activity">
    <reaction evidence="10 12">
        <text>tRNA(Sec) + L-serine + ATP = L-seryl-tRNA(Sec) + AMP + diphosphate + H(+)</text>
        <dbReference type="Rhea" id="RHEA:42580"/>
        <dbReference type="Rhea" id="RHEA-COMP:9742"/>
        <dbReference type="Rhea" id="RHEA-COMP:10128"/>
        <dbReference type="ChEBI" id="CHEBI:15378"/>
        <dbReference type="ChEBI" id="CHEBI:30616"/>
        <dbReference type="ChEBI" id="CHEBI:33019"/>
        <dbReference type="ChEBI" id="CHEBI:33384"/>
        <dbReference type="ChEBI" id="CHEBI:78442"/>
        <dbReference type="ChEBI" id="CHEBI:78533"/>
        <dbReference type="ChEBI" id="CHEBI:456215"/>
        <dbReference type="EC" id="6.1.1.11"/>
    </reaction>
</comment>
<comment type="subcellular location">
    <subcellularLocation>
        <location evidence="1 12">Cytoplasm</location>
    </subcellularLocation>
</comment>
<keyword evidence="5 12" id="KW-0436">Ligase</keyword>
<evidence type="ECO:0000256" key="13">
    <source>
        <dbReference type="PIRSR" id="PIRSR001529-1"/>
    </source>
</evidence>
<dbReference type="InterPro" id="IPR045864">
    <property type="entry name" value="aa-tRNA-synth_II/BPL/LPL"/>
</dbReference>
<dbReference type="GO" id="GO:0005737">
    <property type="term" value="C:cytoplasm"/>
    <property type="evidence" value="ECO:0007669"/>
    <property type="project" value="UniProtKB-SubCell"/>
</dbReference>
<keyword evidence="15" id="KW-0175">Coiled coil</keyword>
<keyword evidence="9 12" id="KW-0030">Aminoacyl-tRNA synthetase</keyword>
<comment type="caution">
    <text evidence="12">Lacks conserved residue(s) required for the propagation of feature annotation.</text>
</comment>
<feature type="binding site" evidence="12">
    <location>
        <position position="389"/>
    </location>
    <ligand>
        <name>L-serine</name>
        <dbReference type="ChEBI" id="CHEBI:33384"/>
    </ligand>
</feature>
<dbReference type="GO" id="GO:0005524">
    <property type="term" value="F:ATP binding"/>
    <property type="evidence" value="ECO:0007669"/>
    <property type="project" value="UniProtKB-UniRule"/>
</dbReference>
<evidence type="ECO:0000256" key="4">
    <source>
        <dbReference type="ARBA" id="ARBA00022490"/>
    </source>
</evidence>
<dbReference type="UniPathway" id="UPA00906">
    <property type="reaction ID" value="UER00895"/>
</dbReference>
<feature type="domain" description="Aminoacyl-transfer RNA synthetases class-II family profile" evidence="16">
    <location>
        <begin position="140"/>
        <end position="414"/>
    </location>
</feature>
<evidence type="ECO:0000256" key="3">
    <source>
        <dbReference type="ARBA" id="ARBA00010728"/>
    </source>
</evidence>
<evidence type="ECO:0000256" key="10">
    <source>
        <dbReference type="ARBA" id="ARBA00047929"/>
    </source>
</evidence>
<evidence type="ECO:0000256" key="7">
    <source>
        <dbReference type="ARBA" id="ARBA00022840"/>
    </source>
</evidence>
<comment type="domain">
    <text evidence="12">Consists of two distinct domains, a catalytic core and a N-terminal extension that is involved in tRNA binding.</text>
</comment>
<feature type="binding site" evidence="12">
    <location>
        <begin position="235"/>
        <end position="237"/>
    </location>
    <ligand>
        <name>L-serine</name>
        <dbReference type="ChEBI" id="CHEBI:33384"/>
    </ligand>
</feature>
<accession>A0A220VBG9</accession>
<evidence type="ECO:0000256" key="2">
    <source>
        <dbReference type="ARBA" id="ARBA00005045"/>
    </source>
</evidence>
<comment type="similarity">
    <text evidence="3 12">Belongs to the class-II aminoacyl-tRNA synthetase family. Type-1 seryl-tRNA synthetase subfamily.</text>
</comment>
<dbReference type="EC" id="6.1.1.11" evidence="12"/>
<organism evidence="17 18">
    <name type="scientific">Paraphotobacterium marinum</name>
    <dbReference type="NCBI Taxonomy" id="1755811"/>
    <lineage>
        <taxon>Bacteria</taxon>
        <taxon>Pseudomonadati</taxon>
        <taxon>Pseudomonadota</taxon>
        <taxon>Gammaproteobacteria</taxon>
        <taxon>Vibrionales</taxon>
        <taxon>Vibrionaceae</taxon>
        <taxon>Paraphotobacterium</taxon>
    </lineage>
</organism>
<keyword evidence="6 12" id="KW-0547">Nucleotide-binding</keyword>
<evidence type="ECO:0000313" key="17">
    <source>
        <dbReference type="EMBL" id="ASK77679.1"/>
    </source>
</evidence>
<evidence type="ECO:0000256" key="5">
    <source>
        <dbReference type="ARBA" id="ARBA00022598"/>
    </source>
</evidence>
<feature type="binding site" evidence="12 14">
    <location>
        <begin position="266"/>
        <end position="268"/>
    </location>
    <ligand>
        <name>ATP</name>
        <dbReference type="ChEBI" id="CHEBI:30616"/>
    </ligand>
</feature>
<dbReference type="SUPFAM" id="SSF46589">
    <property type="entry name" value="tRNA-binding arm"/>
    <property type="match status" value="1"/>
</dbReference>
<feature type="coiled-coil region" evidence="15">
    <location>
        <begin position="30"/>
        <end position="104"/>
    </location>
</feature>
<evidence type="ECO:0000256" key="12">
    <source>
        <dbReference type="HAMAP-Rule" id="MF_00176"/>
    </source>
</evidence>
<dbReference type="GO" id="GO:0006434">
    <property type="term" value="P:seryl-tRNA aminoacylation"/>
    <property type="evidence" value="ECO:0007669"/>
    <property type="project" value="UniProtKB-UniRule"/>
</dbReference>
<dbReference type="GO" id="GO:0004828">
    <property type="term" value="F:serine-tRNA ligase activity"/>
    <property type="evidence" value="ECO:0007669"/>
    <property type="project" value="UniProtKB-UniRule"/>
</dbReference>
<gene>
    <name evidence="12" type="primary">serS</name>
    <name evidence="17" type="ORF">CF386_00530</name>
</gene>
<reference evidence="17 18" key="1">
    <citation type="journal article" date="2016" name="Int. J. Syst. Evol. Microbiol.">
        <title>Paraphotobacterium marinum gen. nov., sp. nov., a member of the family Vibrionaceae, isolated from surface seawater.</title>
        <authorList>
            <person name="Huang Z."/>
            <person name="Dong C."/>
            <person name="Shao Z."/>
        </authorList>
    </citation>
    <scope>NUCLEOTIDE SEQUENCE [LARGE SCALE GENOMIC DNA]</scope>
    <source>
        <strain evidence="17 18">NSCS20N07D</strain>
    </source>
</reference>
<dbReference type="AlphaFoldDB" id="A0A220VBG9"/>
<dbReference type="PIRSF" id="PIRSF001529">
    <property type="entry name" value="Ser-tRNA-synth_IIa"/>
    <property type="match status" value="1"/>
</dbReference>
<evidence type="ECO:0000256" key="9">
    <source>
        <dbReference type="ARBA" id="ARBA00023146"/>
    </source>
</evidence>
<comment type="subunit">
    <text evidence="12">Homodimer. The tRNA molecule binds across the dimer.</text>
</comment>
<feature type="binding site" evidence="12 13">
    <location>
        <position position="289"/>
    </location>
    <ligand>
        <name>L-serine</name>
        <dbReference type="ChEBI" id="CHEBI:33384"/>
    </ligand>
</feature>
<dbReference type="PRINTS" id="PR00981">
    <property type="entry name" value="TRNASYNTHSER"/>
</dbReference>
<dbReference type="InterPro" id="IPR006195">
    <property type="entry name" value="aa-tRNA-synth_II"/>
</dbReference>
<feature type="binding site" evidence="12 14">
    <location>
        <begin position="353"/>
        <end position="356"/>
    </location>
    <ligand>
        <name>ATP</name>
        <dbReference type="ChEBI" id="CHEBI:30616"/>
    </ligand>
</feature>
<dbReference type="InterPro" id="IPR015866">
    <property type="entry name" value="Ser-tRNA-synth_1_N"/>
</dbReference>
<evidence type="ECO:0000256" key="6">
    <source>
        <dbReference type="ARBA" id="ARBA00022741"/>
    </source>
</evidence>
<dbReference type="PROSITE" id="PS50862">
    <property type="entry name" value="AA_TRNA_LIGASE_II"/>
    <property type="match status" value="1"/>
</dbReference>
<keyword evidence="4 12" id="KW-0963">Cytoplasm</keyword>
<evidence type="ECO:0000256" key="8">
    <source>
        <dbReference type="ARBA" id="ARBA00022917"/>
    </source>
</evidence>
<dbReference type="Proteomes" id="UP000242175">
    <property type="component" value="Chromosome large"/>
</dbReference>
<evidence type="ECO:0000256" key="11">
    <source>
        <dbReference type="ARBA" id="ARBA00048823"/>
    </source>
</evidence>
<dbReference type="Gene3D" id="3.30.930.10">
    <property type="entry name" value="Bira Bifunctional Protein, Domain 2"/>
    <property type="match status" value="1"/>
</dbReference>
<evidence type="ECO:0000313" key="18">
    <source>
        <dbReference type="Proteomes" id="UP000242175"/>
    </source>
</evidence>
<keyword evidence="7 12" id="KW-0067">ATP-binding</keyword>
<dbReference type="PANTHER" id="PTHR43697">
    <property type="entry name" value="SERYL-TRNA SYNTHETASE"/>
    <property type="match status" value="1"/>
</dbReference>
<dbReference type="InterPro" id="IPR002317">
    <property type="entry name" value="Ser-tRNA-ligase_type_1"/>
</dbReference>
<comment type="pathway">
    <text evidence="2 12">Aminoacyl-tRNA biosynthesis; selenocysteinyl-tRNA(Sec) biosynthesis; L-seryl-tRNA(Sec) from L-serine and tRNA(Sec): step 1/1.</text>
</comment>
<feature type="binding site" evidence="13">
    <location>
        <position position="266"/>
    </location>
    <ligand>
        <name>L-serine</name>
        <dbReference type="ChEBI" id="CHEBI:33384"/>
    </ligand>
</feature>
<keyword evidence="8 12" id="KW-0648">Protein biosynthesis</keyword>
<dbReference type="InterPro" id="IPR010978">
    <property type="entry name" value="tRNA-bd_arm"/>
</dbReference>
<dbReference type="Pfam" id="PF02403">
    <property type="entry name" value="Seryl_tRNA_N"/>
    <property type="match status" value="1"/>
</dbReference>
<keyword evidence="18" id="KW-1185">Reference proteome</keyword>
<dbReference type="EMBL" id="CP022355">
    <property type="protein sequence ID" value="ASK77679.1"/>
    <property type="molecule type" value="Genomic_DNA"/>
</dbReference>
<dbReference type="NCBIfam" id="TIGR00414">
    <property type="entry name" value="serS"/>
    <property type="match status" value="1"/>
</dbReference>
<comment type="catalytic activity">
    <reaction evidence="11 12">
        <text>tRNA(Ser) + L-serine + ATP = L-seryl-tRNA(Ser) + AMP + diphosphate + H(+)</text>
        <dbReference type="Rhea" id="RHEA:12292"/>
        <dbReference type="Rhea" id="RHEA-COMP:9669"/>
        <dbReference type="Rhea" id="RHEA-COMP:9703"/>
        <dbReference type="ChEBI" id="CHEBI:15378"/>
        <dbReference type="ChEBI" id="CHEBI:30616"/>
        <dbReference type="ChEBI" id="CHEBI:33019"/>
        <dbReference type="ChEBI" id="CHEBI:33384"/>
        <dbReference type="ChEBI" id="CHEBI:78442"/>
        <dbReference type="ChEBI" id="CHEBI:78533"/>
        <dbReference type="ChEBI" id="CHEBI:456215"/>
        <dbReference type="EC" id="6.1.1.11"/>
    </reaction>
</comment>
<dbReference type="KEGG" id="pmai:CF386_00530"/>
<dbReference type="PANTHER" id="PTHR43697:SF1">
    <property type="entry name" value="SERINE--TRNA LIGASE"/>
    <property type="match status" value="1"/>
</dbReference>
<feature type="binding site" evidence="13">
    <location>
        <position position="387"/>
    </location>
    <ligand>
        <name>L-serine</name>
        <dbReference type="ChEBI" id="CHEBI:33384"/>
    </ligand>
</feature>